<dbReference type="Gene3D" id="1.20.120.1870">
    <property type="entry name" value="Fic/DOC protein, Fido domain"/>
    <property type="match status" value="1"/>
</dbReference>
<evidence type="ECO:0000313" key="2">
    <source>
        <dbReference type="Proteomes" id="UP000011988"/>
    </source>
</evidence>
<name>M6CF98_9LEPT</name>
<dbReference type="PATRIC" id="fig|1218565.3.peg.4543"/>
<accession>M6CF98</accession>
<proteinExistence type="predicted"/>
<gene>
    <name evidence="1" type="ORF">LEP1GSC194_3875</name>
</gene>
<evidence type="ECO:0000313" key="1">
    <source>
        <dbReference type="EMBL" id="EMJ90532.1"/>
    </source>
</evidence>
<dbReference type="AlphaFoldDB" id="M6CF98"/>
<dbReference type="EMBL" id="ANIK01000123">
    <property type="protein sequence ID" value="EMJ90532.1"/>
    <property type="molecule type" value="Genomic_DNA"/>
</dbReference>
<organism evidence="1 2">
    <name type="scientific">Leptospira alstonii serovar Sichuan str. 79601</name>
    <dbReference type="NCBI Taxonomy" id="1218565"/>
    <lineage>
        <taxon>Bacteria</taxon>
        <taxon>Pseudomonadati</taxon>
        <taxon>Spirochaetota</taxon>
        <taxon>Spirochaetia</taxon>
        <taxon>Leptospirales</taxon>
        <taxon>Leptospiraceae</taxon>
        <taxon>Leptospira</taxon>
    </lineage>
</organism>
<reference evidence="1 2" key="1">
    <citation type="submission" date="2013-01" db="EMBL/GenBank/DDBJ databases">
        <authorList>
            <person name="Harkins D.M."/>
            <person name="Durkin A.S."/>
            <person name="Brinkac L.M."/>
            <person name="Haft D.H."/>
            <person name="Selengut J.D."/>
            <person name="Sanka R."/>
            <person name="DePew J."/>
            <person name="Purushe J."/>
            <person name="Galloway R.L."/>
            <person name="Vinetz J.M."/>
            <person name="Sutton G.G."/>
            <person name="Nierman W.C."/>
            <person name="Fouts D.E."/>
        </authorList>
    </citation>
    <scope>NUCLEOTIDE SEQUENCE [LARGE SCALE GENOMIC DNA]</scope>
    <source>
        <strain evidence="1 2">79601</strain>
    </source>
</reference>
<protein>
    <submittedName>
        <fullName evidence="1">Toxin-antitoxin system, toxin component, Fic domain protein</fullName>
    </submittedName>
</protein>
<comment type="caution">
    <text evidence="1">The sequence shown here is derived from an EMBL/GenBank/DDBJ whole genome shotgun (WGS) entry which is preliminary data.</text>
</comment>
<dbReference type="InterPro" id="IPR053737">
    <property type="entry name" value="Type_II_TA_Toxin"/>
</dbReference>
<sequence>MSLDSIRYLSYEEIFYIHKNQIEEYGGSYGIRDKKPP</sequence>
<dbReference type="Proteomes" id="UP000011988">
    <property type="component" value="Unassembled WGS sequence"/>
</dbReference>